<dbReference type="InterPro" id="IPR051215">
    <property type="entry name" value="GRE"/>
</dbReference>
<dbReference type="InterPro" id="IPR004184">
    <property type="entry name" value="PFL_dom"/>
</dbReference>
<organism evidence="2 3">
    <name type="scientific">Raoultella terrigena</name>
    <name type="common">Klebsiella terrigena</name>
    <dbReference type="NCBI Taxonomy" id="577"/>
    <lineage>
        <taxon>Bacteria</taxon>
        <taxon>Pseudomonadati</taxon>
        <taxon>Pseudomonadota</taxon>
        <taxon>Gammaproteobacteria</taxon>
        <taxon>Enterobacterales</taxon>
        <taxon>Enterobacteriaceae</taxon>
        <taxon>Klebsiella/Raoultella group</taxon>
        <taxon>Raoultella</taxon>
    </lineage>
</organism>
<dbReference type="GO" id="GO:0016740">
    <property type="term" value="F:transferase activity"/>
    <property type="evidence" value="ECO:0007669"/>
    <property type="project" value="UniProtKB-KW"/>
</dbReference>
<dbReference type="Proteomes" id="UP000339249">
    <property type="component" value="Unassembled WGS sequence"/>
</dbReference>
<dbReference type="PANTHER" id="PTHR43641">
    <property type="entry name" value="FORMATE ACETYLTRANSFERASE 3-RELATED"/>
    <property type="match status" value="1"/>
</dbReference>
<dbReference type="Pfam" id="PF02901">
    <property type="entry name" value="PFL-like"/>
    <property type="match status" value="1"/>
</dbReference>
<dbReference type="GO" id="GO:0005829">
    <property type="term" value="C:cytosol"/>
    <property type="evidence" value="ECO:0007669"/>
    <property type="project" value="TreeGrafter"/>
</dbReference>
<dbReference type="SUPFAM" id="SSF51998">
    <property type="entry name" value="PFL-like glycyl radical enzymes"/>
    <property type="match status" value="1"/>
</dbReference>
<dbReference type="Gene3D" id="3.20.70.20">
    <property type="match status" value="1"/>
</dbReference>
<accession>A0A4U9DGK3</accession>
<name>A0A4U9DGK3_RAOTE</name>
<sequence>MKSARWWRGQTVQDRCYGMFHDEQKALLATGIIKAEGNMTSGDAHLAVNYPLLLEKGLDGMRAKVAERRSRINLTVLEDLHGEQFLKAIDIGLEAVSDHSRRFAELARTMAAEETRPPAATSC</sequence>
<reference evidence="2 3" key="1">
    <citation type="submission" date="2019-04" db="EMBL/GenBank/DDBJ databases">
        <authorList>
            <consortium name="Pathogen Informatics"/>
        </authorList>
    </citation>
    <scope>NUCLEOTIDE SEQUENCE [LARGE SCALE GENOMIC DNA]</scope>
    <source>
        <strain evidence="2 3">NCTC9185</strain>
    </source>
</reference>
<proteinExistence type="predicted"/>
<dbReference type="AlphaFoldDB" id="A0A4U9DGK3"/>
<keyword evidence="2" id="KW-0808">Transferase</keyword>
<protein>
    <submittedName>
        <fullName evidence="2">Putative formate acetyltransferase 2</fullName>
    </submittedName>
</protein>
<gene>
    <name evidence="2" type="ORF">NCTC9185_07330</name>
</gene>
<feature type="domain" description="PFL" evidence="1">
    <location>
        <begin position="1"/>
        <end position="123"/>
    </location>
</feature>
<evidence type="ECO:0000313" key="2">
    <source>
        <dbReference type="EMBL" id="VTN15245.1"/>
    </source>
</evidence>
<dbReference type="PROSITE" id="PS51554">
    <property type="entry name" value="PFL"/>
    <property type="match status" value="1"/>
</dbReference>
<evidence type="ECO:0000313" key="3">
    <source>
        <dbReference type="Proteomes" id="UP000339249"/>
    </source>
</evidence>
<dbReference type="PANTHER" id="PTHR43641:SF2">
    <property type="entry name" value="DEHYDRATASE YBIW-RELATED"/>
    <property type="match status" value="1"/>
</dbReference>
<dbReference type="EMBL" id="CABDVU010000001">
    <property type="protein sequence ID" value="VTN15245.1"/>
    <property type="molecule type" value="Genomic_DNA"/>
</dbReference>
<evidence type="ECO:0000259" key="1">
    <source>
        <dbReference type="PROSITE" id="PS51554"/>
    </source>
</evidence>